<dbReference type="PANTHER" id="PTHR47901">
    <property type="entry name" value="CASPASE RECRUITMENT DOMAIN-CONTAINING PROTEIN 18"/>
    <property type="match status" value="1"/>
</dbReference>
<keyword evidence="12" id="KW-0539">Nucleus</keyword>
<dbReference type="PANTHER" id="PTHR47901:SF8">
    <property type="entry name" value="CASPASE-3"/>
    <property type="match status" value="1"/>
</dbReference>
<protein>
    <recommendedName>
        <fullName evidence="15">Caspase-8</fullName>
        <ecNumber evidence="14">3.4.22.61</ecNumber>
    </recommendedName>
</protein>
<dbReference type="CDD" id="cd00032">
    <property type="entry name" value="CASc"/>
    <property type="match status" value="1"/>
</dbReference>
<dbReference type="FunCoup" id="A0A6P8HZ29">
    <property type="interactions" value="2074"/>
</dbReference>
<dbReference type="EC" id="3.4.22.61" evidence="14"/>
<dbReference type="GO" id="GO:0010467">
    <property type="term" value="P:gene expression"/>
    <property type="evidence" value="ECO:0007669"/>
    <property type="project" value="UniProtKB-ARBA"/>
</dbReference>
<dbReference type="InterPro" id="IPR011029">
    <property type="entry name" value="DEATH-like_dom_sf"/>
</dbReference>
<evidence type="ECO:0000256" key="13">
    <source>
        <dbReference type="ARBA" id="ARBA00051626"/>
    </source>
</evidence>
<dbReference type="GO" id="GO:0005634">
    <property type="term" value="C:nucleus"/>
    <property type="evidence" value="ECO:0007669"/>
    <property type="project" value="UniProtKB-SubCell"/>
</dbReference>
<feature type="active site" evidence="16">
    <location>
        <position position="253"/>
    </location>
</feature>
<evidence type="ECO:0000256" key="15">
    <source>
        <dbReference type="ARBA" id="ARBA00068172"/>
    </source>
</evidence>
<evidence type="ECO:0000256" key="10">
    <source>
        <dbReference type="ARBA" id="ARBA00022807"/>
    </source>
</evidence>
<feature type="compositionally biased region" description="Low complexity" evidence="18">
    <location>
        <begin position="153"/>
        <end position="162"/>
    </location>
</feature>
<evidence type="ECO:0000259" key="21">
    <source>
        <dbReference type="PROSITE" id="PS50209"/>
    </source>
</evidence>
<evidence type="ECO:0000259" key="20">
    <source>
        <dbReference type="PROSITE" id="PS50208"/>
    </source>
</evidence>
<dbReference type="Pfam" id="PF00619">
    <property type="entry name" value="CARD"/>
    <property type="match status" value="1"/>
</dbReference>
<feature type="domain" description="Caspase family p10" evidence="19">
    <location>
        <begin position="342"/>
        <end position="430"/>
    </location>
</feature>
<dbReference type="PROSITE" id="PS50209">
    <property type="entry name" value="CARD"/>
    <property type="match status" value="1"/>
</dbReference>
<dbReference type="FunFam" id="3.40.50.1460:FF:000008">
    <property type="entry name" value="caspase-8 isoform X1"/>
    <property type="match status" value="1"/>
</dbReference>
<evidence type="ECO:0000313" key="22">
    <source>
        <dbReference type="Proteomes" id="UP000515163"/>
    </source>
</evidence>
<feature type="region of interest" description="Disordered" evidence="18">
    <location>
        <begin position="141"/>
        <end position="166"/>
    </location>
</feature>
<dbReference type="Gene3D" id="1.10.533.10">
    <property type="entry name" value="Death Domain, Fas"/>
    <property type="match status" value="1"/>
</dbReference>
<dbReference type="Pfam" id="PF00656">
    <property type="entry name" value="Peptidase_C14"/>
    <property type="match status" value="1"/>
</dbReference>
<dbReference type="InterPro" id="IPR016129">
    <property type="entry name" value="Caspase_his_AS"/>
</dbReference>
<dbReference type="GO" id="GO:0032991">
    <property type="term" value="C:protein-containing complex"/>
    <property type="evidence" value="ECO:0007669"/>
    <property type="project" value="UniProtKB-ARBA"/>
</dbReference>
<dbReference type="OrthoDB" id="6116485at2759"/>
<comment type="catalytic activity">
    <reaction evidence="13">
        <text>Strict requirement for Asp at position P1 and has a preferred cleavage sequence of (Leu/Asp/Val)-Glu-Thr-Asp-|-(Gly/Ser/Ala).</text>
        <dbReference type="EC" id="3.4.22.61"/>
    </reaction>
</comment>
<evidence type="ECO:0000256" key="9">
    <source>
        <dbReference type="ARBA" id="ARBA00022801"/>
    </source>
</evidence>
<keyword evidence="8" id="KW-0677">Repeat</keyword>
<feature type="compositionally biased region" description="Basic and acidic residues" evidence="18">
    <location>
        <begin position="112"/>
        <end position="126"/>
    </location>
</feature>
<evidence type="ECO:0000259" key="19">
    <source>
        <dbReference type="PROSITE" id="PS50207"/>
    </source>
</evidence>
<dbReference type="PIRSF" id="PIRSF038001">
    <property type="entry name" value="Caspase_ICE"/>
    <property type="match status" value="1"/>
</dbReference>
<feature type="domain" description="CARD" evidence="21">
    <location>
        <begin position="1"/>
        <end position="75"/>
    </location>
</feature>
<dbReference type="PROSITE" id="PS01122">
    <property type="entry name" value="CASPASE_CYS"/>
    <property type="match status" value="1"/>
</dbReference>
<dbReference type="Gene3D" id="3.30.70.1470">
    <property type="entry name" value="Caspase-like"/>
    <property type="match status" value="1"/>
</dbReference>
<keyword evidence="7" id="KW-0053">Apoptosis</keyword>
<dbReference type="InParanoid" id="A0A6P8HZ29"/>
<evidence type="ECO:0000256" key="14">
    <source>
        <dbReference type="ARBA" id="ARBA00066479"/>
    </source>
</evidence>
<evidence type="ECO:0000256" key="11">
    <source>
        <dbReference type="ARBA" id="ARBA00023145"/>
    </source>
</evidence>
<dbReference type="InterPro" id="IPR015917">
    <property type="entry name" value="Pept_C14A"/>
</dbReference>
<dbReference type="InterPro" id="IPR002398">
    <property type="entry name" value="Pept_C14"/>
</dbReference>
<dbReference type="GO" id="GO:0005886">
    <property type="term" value="C:plasma membrane"/>
    <property type="evidence" value="ECO:0007669"/>
    <property type="project" value="UniProtKB-ARBA"/>
</dbReference>
<organism evidence="22 23">
    <name type="scientific">Actinia tenebrosa</name>
    <name type="common">Australian red waratah sea anemone</name>
    <dbReference type="NCBI Taxonomy" id="6105"/>
    <lineage>
        <taxon>Eukaryota</taxon>
        <taxon>Metazoa</taxon>
        <taxon>Cnidaria</taxon>
        <taxon>Anthozoa</taxon>
        <taxon>Hexacorallia</taxon>
        <taxon>Actiniaria</taxon>
        <taxon>Actiniidae</taxon>
        <taxon>Actinia</taxon>
    </lineage>
</organism>
<evidence type="ECO:0000256" key="2">
    <source>
        <dbReference type="ARBA" id="ARBA00004496"/>
    </source>
</evidence>
<evidence type="ECO:0000256" key="7">
    <source>
        <dbReference type="ARBA" id="ARBA00022703"/>
    </source>
</evidence>
<dbReference type="InterPro" id="IPR002138">
    <property type="entry name" value="Pept_C14_p10"/>
</dbReference>
<keyword evidence="10" id="KW-0788">Thiol protease</keyword>
<dbReference type="InterPro" id="IPR033139">
    <property type="entry name" value="Caspase_cys_AS"/>
</dbReference>
<proteinExistence type="inferred from homology"/>
<dbReference type="SMART" id="SM00115">
    <property type="entry name" value="CASc"/>
    <property type="match status" value="1"/>
</dbReference>
<dbReference type="Gene3D" id="3.40.50.1460">
    <property type="match status" value="1"/>
</dbReference>
<dbReference type="GeneID" id="116297533"/>
<dbReference type="GO" id="GO:0005737">
    <property type="term" value="C:cytoplasm"/>
    <property type="evidence" value="ECO:0007669"/>
    <property type="project" value="UniProtKB-SubCell"/>
</dbReference>
<dbReference type="InterPro" id="IPR001315">
    <property type="entry name" value="CARD"/>
</dbReference>
<evidence type="ECO:0000256" key="4">
    <source>
        <dbReference type="ARBA" id="ARBA00022490"/>
    </source>
</evidence>
<evidence type="ECO:0000313" key="23">
    <source>
        <dbReference type="RefSeq" id="XP_031561639.1"/>
    </source>
</evidence>
<keyword evidence="22" id="KW-1185">Reference proteome</keyword>
<evidence type="ECO:0000256" key="6">
    <source>
        <dbReference type="ARBA" id="ARBA00022670"/>
    </source>
</evidence>
<dbReference type="InterPro" id="IPR011600">
    <property type="entry name" value="Pept_C14_caspase"/>
</dbReference>
<dbReference type="PRINTS" id="PR00376">
    <property type="entry name" value="IL1BCENZYME"/>
</dbReference>
<dbReference type="GO" id="GO:0042981">
    <property type="term" value="P:regulation of apoptotic process"/>
    <property type="evidence" value="ECO:0007669"/>
    <property type="project" value="InterPro"/>
</dbReference>
<evidence type="ECO:0000256" key="12">
    <source>
        <dbReference type="ARBA" id="ARBA00023242"/>
    </source>
</evidence>
<dbReference type="PROSITE" id="PS50208">
    <property type="entry name" value="CASPASE_P20"/>
    <property type="match status" value="1"/>
</dbReference>
<gene>
    <name evidence="23" type="primary">LOC116297533</name>
</gene>
<evidence type="ECO:0000256" key="1">
    <source>
        <dbReference type="ARBA" id="ARBA00004123"/>
    </source>
</evidence>
<feature type="region of interest" description="Disordered" evidence="18">
    <location>
        <begin position="91"/>
        <end position="128"/>
    </location>
</feature>
<name>A0A6P8HZ29_ACTTE</name>
<dbReference type="InterPro" id="IPR001309">
    <property type="entry name" value="Pept_C14_p20"/>
</dbReference>
<keyword evidence="4" id="KW-0963">Cytoplasm</keyword>
<feature type="domain" description="Caspase family p20" evidence="20">
    <location>
        <begin position="174"/>
        <end position="300"/>
    </location>
</feature>
<evidence type="ECO:0000256" key="8">
    <source>
        <dbReference type="ARBA" id="ARBA00022737"/>
    </source>
</evidence>
<sequence>MNKEHRQILRKNRLALVEDLEPRIILNFLFQEGIFYENDLELVNSLPIRQEKAEQILDTLPRRGPKAFNAFYEALNSGGSQRHLADLLYPKTPMQETSPPGFISSTSSARPSSEEPSRPSEPRENDSEIEGAFSRLEVSGRGSIHLDPPSTAPPTTTTAAETQDSDVYPMNRCPHGLCLIVNNASFEAESRLNNRRGSNVDARNLQTLFTSLRYRVKLVENVRAWKLKDVVFKFAKDPDHKNSDSVIVCLLSHGLEGKIYGIDGGLVSIEDILKMFKGNNAKDLVGKPKLFFIQACRGGEFDRGISFDKTDSPDTPDEEKKVEEILEEFFPEEDVIDSGFLSQQSLPSDSDILIAYSTVPGFVSWRNQDEGSWFVQALVDVFKTYASKEDILSMITRVNRKVALEFQSSCKKKQMPAPVLMLTRKLYFHHQN</sequence>
<evidence type="ECO:0000256" key="5">
    <source>
        <dbReference type="ARBA" id="ARBA00022553"/>
    </source>
</evidence>
<keyword evidence="9" id="KW-0378">Hydrolase</keyword>
<dbReference type="PROSITE" id="PS50207">
    <property type="entry name" value="CASPASE_P10"/>
    <property type="match status" value="1"/>
</dbReference>
<evidence type="ECO:0000256" key="17">
    <source>
        <dbReference type="RuleBase" id="RU003971"/>
    </source>
</evidence>
<feature type="active site" evidence="16">
    <location>
        <position position="296"/>
    </location>
</feature>
<accession>A0A6P8HZ29</accession>
<evidence type="ECO:0000256" key="3">
    <source>
        <dbReference type="ARBA" id="ARBA00010134"/>
    </source>
</evidence>
<reference evidence="23" key="1">
    <citation type="submission" date="2025-08" db="UniProtKB">
        <authorList>
            <consortium name="RefSeq"/>
        </authorList>
    </citation>
    <scope>IDENTIFICATION</scope>
    <source>
        <tissue evidence="23">Tentacle</tissue>
    </source>
</reference>
<dbReference type="PROSITE" id="PS01121">
    <property type="entry name" value="CASPASE_HIS"/>
    <property type="match status" value="1"/>
</dbReference>
<keyword evidence="6" id="KW-0645">Protease</keyword>
<keyword evidence="5" id="KW-0597">Phosphoprotein</keyword>
<comment type="similarity">
    <text evidence="3 17">Belongs to the peptidase C14A family.</text>
</comment>
<dbReference type="CDD" id="cd01671">
    <property type="entry name" value="CARD"/>
    <property type="match status" value="1"/>
</dbReference>
<comment type="subcellular location">
    <subcellularLocation>
        <location evidence="2">Cytoplasm</location>
    </subcellularLocation>
    <subcellularLocation>
        <location evidence="1">Nucleus</location>
    </subcellularLocation>
</comment>
<evidence type="ECO:0000256" key="16">
    <source>
        <dbReference type="PIRSR" id="PIRSR038001-1"/>
    </source>
</evidence>
<dbReference type="GO" id="GO:0006508">
    <property type="term" value="P:proteolysis"/>
    <property type="evidence" value="ECO:0007669"/>
    <property type="project" value="UniProtKB-KW"/>
</dbReference>
<dbReference type="RefSeq" id="XP_031561639.1">
    <property type="nucleotide sequence ID" value="XM_031705779.1"/>
</dbReference>
<dbReference type="Proteomes" id="UP000515163">
    <property type="component" value="Unplaced"/>
</dbReference>
<dbReference type="SMART" id="SM00114">
    <property type="entry name" value="CARD"/>
    <property type="match status" value="1"/>
</dbReference>
<dbReference type="KEGG" id="aten:116297533"/>
<keyword evidence="11" id="KW-0865">Zymogen</keyword>
<dbReference type="GO" id="GO:0004197">
    <property type="term" value="F:cysteine-type endopeptidase activity"/>
    <property type="evidence" value="ECO:0007669"/>
    <property type="project" value="InterPro"/>
</dbReference>
<evidence type="ECO:0000256" key="18">
    <source>
        <dbReference type="SAM" id="MobiDB-lite"/>
    </source>
</evidence>
<dbReference type="SUPFAM" id="SSF47986">
    <property type="entry name" value="DEATH domain"/>
    <property type="match status" value="1"/>
</dbReference>
<dbReference type="AlphaFoldDB" id="A0A6P8HZ29"/>
<dbReference type="SUPFAM" id="SSF52129">
    <property type="entry name" value="Caspase-like"/>
    <property type="match status" value="1"/>
</dbReference>
<dbReference type="GO" id="GO:0006915">
    <property type="term" value="P:apoptotic process"/>
    <property type="evidence" value="ECO:0007669"/>
    <property type="project" value="UniProtKB-KW"/>
</dbReference>
<dbReference type="InterPro" id="IPR029030">
    <property type="entry name" value="Caspase-like_dom_sf"/>
</dbReference>